<accession>Q6S458</accession>
<sequence>MSGSCIAIWRTEGGVANRCVIVFASAVTIRRAFCPQKMAPLVALHVCAENT</sequence>
<organism evidence="1">
    <name type="scientific">Burkholderia pseudomallei</name>
    <name type="common">Pseudomonas pseudomallei</name>
    <dbReference type="NCBI Taxonomy" id="28450"/>
    <lineage>
        <taxon>Bacteria</taxon>
        <taxon>Pseudomonadati</taxon>
        <taxon>Pseudomonadota</taxon>
        <taxon>Betaproteobacteria</taxon>
        <taxon>Burkholderiales</taxon>
        <taxon>Burkholderiaceae</taxon>
        <taxon>Burkholderia</taxon>
        <taxon>pseudomallei group</taxon>
    </lineage>
</organism>
<evidence type="ECO:0000313" key="1">
    <source>
        <dbReference type="EMBL" id="AAR31196.1"/>
    </source>
</evidence>
<proteinExistence type="predicted"/>
<dbReference type="EMBL" id="AY471589">
    <property type="protein sequence ID" value="AAR31196.1"/>
    <property type="molecule type" value="Genomic_DNA"/>
</dbReference>
<reference evidence="1" key="1">
    <citation type="journal article" date="2004" name="J. Bacteriol.">
        <title>Genomic diversity of Burkholderia pseudomallei clinical isolates: subtractive hybridization reveals a Burkholderia mallei-specific prophage in B. pseudomallei 1026b.</title>
        <authorList>
            <person name="DeShazer D."/>
        </authorList>
    </citation>
    <scope>NUCLEOTIDE SEQUENCE</scope>
    <source>
        <strain evidence="1">1026b</strain>
    </source>
</reference>
<dbReference type="AlphaFoldDB" id="Q6S458"/>
<name>Q6S458_BURPE</name>
<protein>
    <submittedName>
        <fullName evidence="1">Uncharacterized protein</fullName>
    </submittedName>
</protein>